<evidence type="ECO:0000256" key="1">
    <source>
        <dbReference type="SAM" id="Phobius"/>
    </source>
</evidence>
<feature type="transmembrane region" description="Helical" evidence="1">
    <location>
        <begin position="5"/>
        <end position="24"/>
    </location>
</feature>
<accession>A0A2M8J362</accession>
<evidence type="ECO:0000313" key="3">
    <source>
        <dbReference type="Proteomes" id="UP000231553"/>
    </source>
</evidence>
<keyword evidence="1" id="KW-1133">Transmembrane helix</keyword>
<name>A0A2M8J362_9RHOB</name>
<dbReference type="Proteomes" id="UP000231553">
    <property type="component" value="Unassembled WGS sequence"/>
</dbReference>
<keyword evidence="3" id="KW-1185">Reference proteome</keyword>
<gene>
    <name evidence="2" type="ORF">CVM52_08005</name>
</gene>
<keyword evidence="1" id="KW-0472">Membrane</keyword>
<organism evidence="2 3">
    <name type="scientific">Pseudooceanicola lipolyticus</name>
    <dbReference type="NCBI Taxonomy" id="2029104"/>
    <lineage>
        <taxon>Bacteria</taxon>
        <taxon>Pseudomonadati</taxon>
        <taxon>Pseudomonadota</taxon>
        <taxon>Alphaproteobacteria</taxon>
        <taxon>Rhodobacterales</taxon>
        <taxon>Paracoccaceae</taxon>
        <taxon>Pseudooceanicola</taxon>
    </lineage>
</organism>
<dbReference type="AlphaFoldDB" id="A0A2M8J362"/>
<reference evidence="2 3" key="1">
    <citation type="journal article" date="2018" name="Int. J. Syst. Evol. Microbiol.">
        <title>Pseudooceanicola lipolyticus sp. nov., a marine alphaproteobacterium, reclassification of Oceanicola flagellatus as Pseudooceanicola flagellatus comb. nov. and emended description of the genus Pseudooceanicola.</title>
        <authorList>
            <person name="Huang M.-M."/>
            <person name="Guo L.-L."/>
            <person name="Wu Y.-H."/>
            <person name="Lai Q.-L."/>
            <person name="Shao Z.-Z."/>
            <person name="Wang C.-S."/>
            <person name="Wu M."/>
            <person name="Xu X.-W."/>
        </authorList>
    </citation>
    <scope>NUCLEOTIDE SEQUENCE [LARGE SCALE GENOMIC DNA]</scope>
    <source>
        <strain evidence="2 3">157</strain>
    </source>
</reference>
<feature type="transmembrane region" description="Helical" evidence="1">
    <location>
        <begin position="48"/>
        <end position="70"/>
    </location>
</feature>
<protein>
    <submittedName>
        <fullName evidence="2">Uncharacterized protein</fullName>
    </submittedName>
</protein>
<keyword evidence="1" id="KW-0812">Transmembrane</keyword>
<sequence length="85" mass="9221">MERGAVEFASIFVAYFAIMLGLLFQDELAVELAEAGLIRENTRESAELAIGLVLILCWSALTVILIRLINAIKASAHSTRKGDDG</sequence>
<dbReference type="EMBL" id="PGTB01000019">
    <property type="protein sequence ID" value="PJE37213.1"/>
    <property type="molecule type" value="Genomic_DNA"/>
</dbReference>
<proteinExistence type="predicted"/>
<evidence type="ECO:0000313" key="2">
    <source>
        <dbReference type="EMBL" id="PJE37213.1"/>
    </source>
</evidence>
<comment type="caution">
    <text evidence="2">The sequence shown here is derived from an EMBL/GenBank/DDBJ whole genome shotgun (WGS) entry which is preliminary data.</text>
</comment>